<organism evidence="6 7">
    <name type="scientific">Pseudonocardia kunmingensis</name>
    <dbReference type="NCBI Taxonomy" id="630975"/>
    <lineage>
        <taxon>Bacteria</taxon>
        <taxon>Bacillati</taxon>
        <taxon>Actinomycetota</taxon>
        <taxon>Actinomycetes</taxon>
        <taxon>Pseudonocardiales</taxon>
        <taxon>Pseudonocardiaceae</taxon>
        <taxon>Pseudonocardia</taxon>
    </lineage>
</organism>
<dbReference type="EMBL" id="VFPA01000004">
    <property type="protein sequence ID" value="TQM06500.1"/>
    <property type="molecule type" value="Genomic_DNA"/>
</dbReference>
<dbReference type="GO" id="GO:0003700">
    <property type="term" value="F:DNA-binding transcription factor activity"/>
    <property type="evidence" value="ECO:0007669"/>
    <property type="project" value="TreeGrafter"/>
</dbReference>
<dbReference type="Pfam" id="PF02909">
    <property type="entry name" value="TetR_C_1"/>
    <property type="match status" value="1"/>
</dbReference>
<keyword evidence="7" id="KW-1185">Reference proteome</keyword>
<dbReference type="InterPro" id="IPR004111">
    <property type="entry name" value="Repressor_TetR_C"/>
</dbReference>
<dbReference type="InterPro" id="IPR050109">
    <property type="entry name" value="HTH-type_TetR-like_transc_reg"/>
</dbReference>
<protein>
    <submittedName>
        <fullName evidence="6">TetR family transcriptional regulator</fullName>
    </submittedName>
</protein>
<feature type="domain" description="HTH tetR-type" evidence="5">
    <location>
        <begin position="14"/>
        <end position="74"/>
    </location>
</feature>
<gene>
    <name evidence="6" type="ORF">FB558_6760</name>
</gene>
<proteinExistence type="predicted"/>
<dbReference type="InterPro" id="IPR009057">
    <property type="entry name" value="Homeodomain-like_sf"/>
</dbReference>
<evidence type="ECO:0000259" key="5">
    <source>
        <dbReference type="PROSITE" id="PS50977"/>
    </source>
</evidence>
<evidence type="ECO:0000256" key="1">
    <source>
        <dbReference type="ARBA" id="ARBA00023015"/>
    </source>
</evidence>
<keyword evidence="2 4" id="KW-0238">DNA-binding</keyword>
<reference evidence="6 7" key="1">
    <citation type="submission" date="2019-06" db="EMBL/GenBank/DDBJ databases">
        <title>Sequencing the genomes of 1000 actinobacteria strains.</title>
        <authorList>
            <person name="Klenk H.-P."/>
        </authorList>
    </citation>
    <scope>NUCLEOTIDE SEQUENCE [LARGE SCALE GENOMIC DNA]</scope>
    <source>
        <strain evidence="6 7">DSM 45301</strain>
    </source>
</reference>
<dbReference type="PANTHER" id="PTHR30055:SF151">
    <property type="entry name" value="TRANSCRIPTIONAL REGULATORY PROTEIN"/>
    <property type="match status" value="1"/>
</dbReference>
<dbReference type="RefSeq" id="WP_142060402.1">
    <property type="nucleotide sequence ID" value="NZ_VFPA01000004.1"/>
</dbReference>
<dbReference type="Gene3D" id="1.10.357.10">
    <property type="entry name" value="Tetracycline Repressor, domain 2"/>
    <property type="match status" value="1"/>
</dbReference>
<dbReference type="SUPFAM" id="SSF48498">
    <property type="entry name" value="Tetracyclin repressor-like, C-terminal domain"/>
    <property type="match status" value="1"/>
</dbReference>
<dbReference type="Proteomes" id="UP000315677">
    <property type="component" value="Unassembled WGS sequence"/>
</dbReference>
<evidence type="ECO:0000313" key="7">
    <source>
        <dbReference type="Proteomes" id="UP000315677"/>
    </source>
</evidence>
<comment type="caution">
    <text evidence="6">The sequence shown here is derived from an EMBL/GenBank/DDBJ whole genome shotgun (WGS) entry which is preliminary data.</text>
</comment>
<dbReference type="InterPro" id="IPR001647">
    <property type="entry name" value="HTH_TetR"/>
</dbReference>
<evidence type="ECO:0000256" key="4">
    <source>
        <dbReference type="PROSITE-ProRule" id="PRU00335"/>
    </source>
</evidence>
<dbReference type="OrthoDB" id="329481at2"/>
<dbReference type="SUPFAM" id="SSF46689">
    <property type="entry name" value="Homeodomain-like"/>
    <property type="match status" value="1"/>
</dbReference>
<dbReference type="PROSITE" id="PS50977">
    <property type="entry name" value="HTH_TETR_2"/>
    <property type="match status" value="1"/>
</dbReference>
<dbReference type="Gene3D" id="1.10.10.60">
    <property type="entry name" value="Homeodomain-like"/>
    <property type="match status" value="1"/>
</dbReference>
<evidence type="ECO:0000256" key="3">
    <source>
        <dbReference type="ARBA" id="ARBA00023163"/>
    </source>
</evidence>
<sequence>MTGNTQEGTRRRPALTREEVLSTALRLIDADGADALSMRRIGKALGRDPMRLYRFASSKDELLDGVVELVLGELRIPAREAADWEEVLRRTAHRFRAIALAHPHVVPLLVTRPLATPLALRPLGTLRPLEDLLELFIRAGFDERGALHAYRLYMGFLHGHVLNELQERVHDPEEADDLLRLGLHRLPLREFPRLRSLAAELVAYDGLQELEEGLDVVVGGLRRQLDAVGRTGHALAGQQGRTEARPGR</sequence>
<name>A0A543DB12_9PSEU</name>
<keyword evidence="3" id="KW-0804">Transcription</keyword>
<evidence type="ECO:0000256" key="2">
    <source>
        <dbReference type="ARBA" id="ARBA00023125"/>
    </source>
</evidence>
<dbReference type="GO" id="GO:0000976">
    <property type="term" value="F:transcription cis-regulatory region binding"/>
    <property type="evidence" value="ECO:0007669"/>
    <property type="project" value="TreeGrafter"/>
</dbReference>
<dbReference type="Pfam" id="PF00440">
    <property type="entry name" value="TetR_N"/>
    <property type="match status" value="1"/>
</dbReference>
<dbReference type="PANTHER" id="PTHR30055">
    <property type="entry name" value="HTH-TYPE TRANSCRIPTIONAL REGULATOR RUTR"/>
    <property type="match status" value="1"/>
</dbReference>
<feature type="DNA-binding region" description="H-T-H motif" evidence="4">
    <location>
        <begin position="37"/>
        <end position="56"/>
    </location>
</feature>
<dbReference type="InterPro" id="IPR036271">
    <property type="entry name" value="Tet_transcr_reg_TetR-rel_C_sf"/>
</dbReference>
<accession>A0A543DB12</accession>
<evidence type="ECO:0000313" key="6">
    <source>
        <dbReference type="EMBL" id="TQM06500.1"/>
    </source>
</evidence>
<dbReference type="GO" id="GO:0045892">
    <property type="term" value="P:negative regulation of DNA-templated transcription"/>
    <property type="evidence" value="ECO:0007669"/>
    <property type="project" value="InterPro"/>
</dbReference>
<keyword evidence="1" id="KW-0805">Transcription regulation</keyword>
<dbReference type="AlphaFoldDB" id="A0A543DB12"/>